<evidence type="ECO:0000256" key="1">
    <source>
        <dbReference type="SAM" id="MobiDB-lite"/>
    </source>
</evidence>
<feature type="region of interest" description="Disordered" evidence="1">
    <location>
        <begin position="19"/>
        <end position="67"/>
    </location>
</feature>
<protein>
    <submittedName>
        <fullName evidence="2">Uncharacterized protein</fullName>
    </submittedName>
</protein>
<keyword evidence="3" id="KW-1185">Reference proteome</keyword>
<dbReference type="Proteomes" id="UP000059188">
    <property type="component" value="Unassembled WGS sequence"/>
</dbReference>
<evidence type="ECO:0000313" key="3">
    <source>
        <dbReference type="Proteomes" id="UP000059188"/>
    </source>
</evidence>
<dbReference type="EMBL" id="LN679119">
    <property type="protein sequence ID" value="CEL56099.1"/>
    <property type="molecule type" value="Genomic_DNA"/>
</dbReference>
<evidence type="ECO:0000313" key="2">
    <source>
        <dbReference type="EMBL" id="CEL56099.1"/>
    </source>
</evidence>
<dbReference type="AlphaFoldDB" id="A0A0B7FGT5"/>
<organism evidence="2 3">
    <name type="scientific">Thanatephorus cucumeris (strain AG1-IB / isolate 7/3/14)</name>
    <name type="common">Lettuce bottom rot fungus</name>
    <name type="synonym">Rhizoctonia solani</name>
    <dbReference type="NCBI Taxonomy" id="1108050"/>
    <lineage>
        <taxon>Eukaryota</taxon>
        <taxon>Fungi</taxon>
        <taxon>Dikarya</taxon>
        <taxon>Basidiomycota</taxon>
        <taxon>Agaricomycotina</taxon>
        <taxon>Agaricomycetes</taxon>
        <taxon>Cantharellales</taxon>
        <taxon>Ceratobasidiaceae</taxon>
        <taxon>Rhizoctonia</taxon>
        <taxon>Rhizoctonia solani AG-1</taxon>
    </lineage>
</organism>
<sequence>MWIHITRLEDKLLSRFGRGAVPQLSPLRSEKSSAPPTAGTRGNEIYARHSPANSSPHFSAILHPLGD</sequence>
<reference evidence="2 3" key="1">
    <citation type="submission" date="2014-11" db="EMBL/GenBank/DDBJ databases">
        <authorList>
            <person name="Wibberg Daniel"/>
        </authorList>
    </citation>
    <scope>NUCLEOTIDE SEQUENCE [LARGE SCALE GENOMIC DNA]</scope>
    <source>
        <strain evidence="2">Rhizoctonia solani AG1-IB 7/3/14</strain>
    </source>
</reference>
<gene>
    <name evidence="2" type="ORF">RSOLAG1IB_07552</name>
</gene>
<accession>A0A0B7FGT5</accession>
<name>A0A0B7FGT5_THACB</name>
<proteinExistence type="predicted"/>